<dbReference type="PANTHER" id="PTHR34504:SF4">
    <property type="entry name" value="ANTITOXIN HICB"/>
    <property type="match status" value="1"/>
</dbReference>
<evidence type="ECO:0000259" key="1">
    <source>
        <dbReference type="Pfam" id="PF15919"/>
    </source>
</evidence>
<reference evidence="2 3" key="1">
    <citation type="submission" date="2019-11" db="EMBL/GenBank/DDBJ databases">
        <title>Comparative genomics of hydrocarbon-degrading Desulfosarcina strains.</title>
        <authorList>
            <person name="Watanabe M."/>
            <person name="Kojima H."/>
            <person name="Fukui M."/>
        </authorList>
    </citation>
    <scope>NUCLEOTIDE SEQUENCE [LARGE SCALE GENOMIC DNA]</scope>
    <source>
        <strain evidence="3">oXyS1</strain>
    </source>
</reference>
<dbReference type="Pfam" id="PF15919">
    <property type="entry name" value="HicB_lk_antitox"/>
    <property type="match status" value="1"/>
</dbReference>
<dbReference type="InterPro" id="IPR035069">
    <property type="entry name" value="TTHA1013/TTHA0281-like"/>
</dbReference>
<protein>
    <recommendedName>
        <fullName evidence="1">HicB-like antitoxin of toxin-antitoxin system domain-containing protein</fullName>
    </recommendedName>
</protein>
<dbReference type="EMBL" id="AP021879">
    <property type="protein sequence ID" value="BBO88554.1"/>
    <property type="molecule type" value="Genomic_DNA"/>
</dbReference>
<evidence type="ECO:0000313" key="3">
    <source>
        <dbReference type="Proteomes" id="UP000422108"/>
    </source>
</evidence>
<dbReference type="Proteomes" id="UP000422108">
    <property type="component" value="Chromosome"/>
</dbReference>
<name>A0A5K8A876_9BACT</name>
<dbReference type="SUPFAM" id="SSF143100">
    <property type="entry name" value="TTHA1013/TTHA0281-like"/>
    <property type="match status" value="1"/>
</dbReference>
<accession>A0A5K8A876</accession>
<dbReference type="RefSeq" id="WP_197743295.1">
    <property type="nucleotide sequence ID" value="NZ_AP021879.1"/>
</dbReference>
<evidence type="ECO:0000313" key="2">
    <source>
        <dbReference type="EMBL" id="BBO88554.1"/>
    </source>
</evidence>
<sequence length="103" mass="11967">MKQRRDIKHFRDLDVYRLAFDLLQLIKGIFMRRKHFPVIVEQDDDGIFIVTCPVFKGCHSYGHTIDEAMENIKEAIGACLDEDITEFDGYTQFVGVRDVEIAV</sequence>
<dbReference type="InterPro" id="IPR051404">
    <property type="entry name" value="TA_system_antitoxin"/>
</dbReference>
<proteinExistence type="predicted"/>
<feature type="domain" description="HicB-like antitoxin of toxin-antitoxin system" evidence="1">
    <location>
        <begin position="36"/>
        <end position="84"/>
    </location>
</feature>
<dbReference type="AlphaFoldDB" id="A0A5K8A876"/>
<gene>
    <name evidence="2" type="ORF">DSCOOX_17340</name>
</gene>
<dbReference type="Gene3D" id="3.30.160.250">
    <property type="match status" value="1"/>
</dbReference>
<keyword evidence="3" id="KW-1185">Reference proteome</keyword>
<dbReference type="InterPro" id="IPR031807">
    <property type="entry name" value="HicB-like"/>
</dbReference>
<dbReference type="PANTHER" id="PTHR34504">
    <property type="entry name" value="ANTITOXIN HICB"/>
    <property type="match status" value="1"/>
</dbReference>
<organism evidence="2 3">
    <name type="scientific">Desulfosarcina ovata subsp. ovata</name>
    <dbReference type="NCBI Taxonomy" id="2752305"/>
    <lineage>
        <taxon>Bacteria</taxon>
        <taxon>Pseudomonadati</taxon>
        <taxon>Thermodesulfobacteriota</taxon>
        <taxon>Desulfobacteria</taxon>
        <taxon>Desulfobacterales</taxon>
        <taxon>Desulfosarcinaceae</taxon>
        <taxon>Desulfosarcina</taxon>
    </lineage>
</organism>